<gene>
    <name evidence="5" type="ORF">SAMN05518846_11682</name>
</gene>
<name>A0A1I4B128_9BACL</name>
<dbReference type="STRING" id="1884381.SAMN05518846_11682"/>
<dbReference type="Gene3D" id="3.60.15.10">
    <property type="entry name" value="Ribonuclease Z/Hydroxyacylglutathione hydrolase-like"/>
    <property type="match status" value="1"/>
</dbReference>
<organism evidence="5 6">
    <name type="scientific">Brevibacillus centrosporus</name>
    <dbReference type="NCBI Taxonomy" id="54910"/>
    <lineage>
        <taxon>Bacteria</taxon>
        <taxon>Bacillati</taxon>
        <taxon>Bacillota</taxon>
        <taxon>Bacilli</taxon>
        <taxon>Bacillales</taxon>
        <taxon>Paenibacillaceae</taxon>
        <taxon>Brevibacillus</taxon>
    </lineage>
</organism>
<evidence type="ECO:0000256" key="2">
    <source>
        <dbReference type="ARBA" id="ARBA00034301"/>
    </source>
</evidence>
<evidence type="ECO:0000256" key="3">
    <source>
        <dbReference type="ARBA" id="ARBA00048505"/>
    </source>
</evidence>
<proteinExistence type="predicted"/>
<protein>
    <submittedName>
        <fullName evidence="5">Metallo-beta-lactamase superfamily protein</fullName>
    </submittedName>
</protein>
<dbReference type="SUPFAM" id="SSF56281">
    <property type="entry name" value="Metallo-hydrolase/oxidoreductase"/>
    <property type="match status" value="1"/>
</dbReference>
<evidence type="ECO:0000313" key="6">
    <source>
        <dbReference type="Proteomes" id="UP000198915"/>
    </source>
</evidence>
<dbReference type="PANTHER" id="PTHR42951">
    <property type="entry name" value="METALLO-BETA-LACTAMASE DOMAIN-CONTAINING"/>
    <property type="match status" value="1"/>
</dbReference>
<dbReference type="InterPro" id="IPR050855">
    <property type="entry name" value="NDM-1-like"/>
</dbReference>
<evidence type="ECO:0000256" key="1">
    <source>
        <dbReference type="ARBA" id="ARBA00034221"/>
    </source>
</evidence>
<keyword evidence="6" id="KW-1185">Reference proteome</keyword>
<comment type="function">
    <text evidence="2">Counteracts the endogenous Pycsar antiviral defense system. Phosphodiesterase that enables metal-dependent hydrolysis of host cyclic nucleotide Pycsar defense signals such as cCMP and cUMP.</text>
</comment>
<dbReference type="EMBL" id="FORT01000016">
    <property type="protein sequence ID" value="SFK61791.1"/>
    <property type="molecule type" value="Genomic_DNA"/>
</dbReference>
<comment type="catalytic activity">
    <reaction evidence="1">
        <text>3',5'-cyclic CMP + H2O = CMP + H(+)</text>
        <dbReference type="Rhea" id="RHEA:72675"/>
        <dbReference type="ChEBI" id="CHEBI:15377"/>
        <dbReference type="ChEBI" id="CHEBI:15378"/>
        <dbReference type="ChEBI" id="CHEBI:58003"/>
        <dbReference type="ChEBI" id="CHEBI:60377"/>
    </reaction>
    <physiologicalReaction direction="left-to-right" evidence="1">
        <dbReference type="Rhea" id="RHEA:72676"/>
    </physiologicalReaction>
</comment>
<evidence type="ECO:0000259" key="4">
    <source>
        <dbReference type="Pfam" id="PF00753"/>
    </source>
</evidence>
<dbReference type="InterPro" id="IPR001279">
    <property type="entry name" value="Metallo-B-lactamas"/>
</dbReference>
<sequence length="178" mass="19490">MPVYAHEKEFPYLTGEQNYPEADFTVEGGLVAKLSSLFPNEAITVGKPLKKLPDDGSIPGLAGWRWIHTPGHSPGHVSFFREKDRALIAGDAFIAVRQDSLFQVLTQLPEISGPPRYFTTDWVAARDSVRRLADLQPSVAITGHGPPLSGETLSSGLQKLAADFDRVAVPDYGRYVET</sequence>
<dbReference type="PANTHER" id="PTHR42951:SF17">
    <property type="entry name" value="METALLO-BETA-LACTAMASE DOMAIN-CONTAINING PROTEIN"/>
    <property type="match status" value="1"/>
</dbReference>
<accession>A0A1I4B128</accession>
<dbReference type="Pfam" id="PF00753">
    <property type="entry name" value="Lactamase_B"/>
    <property type="match status" value="1"/>
</dbReference>
<feature type="domain" description="Metallo-beta-lactamase" evidence="4">
    <location>
        <begin position="2"/>
        <end position="144"/>
    </location>
</feature>
<dbReference type="Proteomes" id="UP000198915">
    <property type="component" value="Unassembled WGS sequence"/>
</dbReference>
<dbReference type="AlphaFoldDB" id="A0A1I4B128"/>
<evidence type="ECO:0000313" key="5">
    <source>
        <dbReference type="EMBL" id="SFK61791.1"/>
    </source>
</evidence>
<dbReference type="CDD" id="cd07721">
    <property type="entry name" value="yflN-like_MBL-fold"/>
    <property type="match status" value="1"/>
</dbReference>
<dbReference type="InterPro" id="IPR036866">
    <property type="entry name" value="RibonucZ/Hydroxyglut_hydro"/>
</dbReference>
<reference evidence="6" key="1">
    <citation type="submission" date="2016-10" db="EMBL/GenBank/DDBJ databases">
        <authorList>
            <person name="Varghese N."/>
            <person name="Submissions S."/>
        </authorList>
    </citation>
    <scope>NUCLEOTIDE SEQUENCE [LARGE SCALE GENOMIC DNA]</scope>
    <source>
        <strain evidence="6">OK042</strain>
    </source>
</reference>
<comment type="catalytic activity">
    <reaction evidence="3">
        <text>3',5'-cyclic UMP + H2O = UMP + H(+)</text>
        <dbReference type="Rhea" id="RHEA:70575"/>
        <dbReference type="ChEBI" id="CHEBI:15377"/>
        <dbReference type="ChEBI" id="CHEBI:15378"/>
        <dbReference type="ChEBI" id="CHEBI:57865"/>
        <dbReference type="ChEBI" id="CHEBI:184387"/>
    </reaction>
    <physiologicalReaction direction="left-to-right" evidence="3">
        <dbReference type="Rhea" id="RHEA:70576"/>
    </physiologicalReaction>
</comment>